<dbReference type="EMBL" id="BFBB01000010">
    <property type="protein sequence ID" value="GBF52071.1"/>
    <property type="molecule type" value="Genomic_DNA"/>
</dbReference>
<dbReference type="AlphaFoldDB" id="A0A2P2E5B1"/>
<evidence type="ECO:0000313" key="1">
    <source>
        <dbReference type="EMBL" id="GBF52071.1"/>
    </source>
</evidence>
<accession>A0A2P2E5B1</accession>
<comment type="caution">
    <text evidence="1">The sequence shown here is derived from an EMBL/GenBank/DDBJ whole genome shotgun (WGS) entry which is preliminary data.</text>
</comment>
<name>A0A2P2E5B1_9LEPT</name>
<dbReference type="Proteomes" id="UP000245133">
    <property type="component" value="Unassembled WGS sequence"/>
</dbReference>
<evidence type="ECO:0000313" key="2">
    <source>
        <dbReference type="Proteomes" id="UP000245133"/>
    </source>
</evidence>
<gene>
    <name evidence="1" type="ORF">LPTSP4_36090</name>
</gene>
<organism evidence="1 2">
    <name type="scientific">Leptospira ryugenii</name>
    <dbReference type="NCBI Taxonomy" id="1917863"/>
    <lineage>
        <taxon>Bacteria</taxon>
        <taxon>Pseudomonadati</taxon>
        <taxon>Spirochaetota</taxon>
        <taxon>Spirochaetia</taxon>
        <taxon>Leptospirales</taxon>
        <taxon>Leptospiraceae</taxon>
        <taxon>Leptospira</taxon>
    </lineage>
</organism>
<keyword evidence="2" id="KW-1185">Reference proteome</keyword>
<proteinExistence type="predicted"/>
<protein>
    <submittedName>
        <fullName evidence="1">Uncharacterized protein</fullName>
    </submittedName>
</protein>
<sequence>MNHSISVLPTKYLTPEEENTLVSQSDQCKVLLRQIKTTKGLRETIRNFRKFSNQQRKALGEVNAEFSKDKD</sequence>
<reference evidence="1 2" key="1">
    <citation type="submission" date="2018-02" db="EMBL/GenBank/DDBJ databases">
        <title>Novel Leptospira species isolated from soil and water in Japan.</title>
        <authorList>
            <person name="Nakao R."/>
            <person name="Masuzawa T."/>
        </authorList>
    </citation>
    <scope>NUCLEOTIDE SEQUENCE [LARGE SCALE GENOMIC DNA]</scope>
    <source>
        <strain evidence="1 2">YH101</strain>
    </source>
</reference>